<dbReference type="EMBL" id="JWLW01000056">
    <property type="protein sequence ID" value="KHT46332.1"/>
    <property type="molecule type" value="Genomic_DNA"/>
</dbReference>
<comment type="subcellular location">
    <subcellularLocation>
        <location evidence="1">Cell membrane</location>
        <topology evidence="1">Multi-pass membrane protein</topology>
    </subcellularLocation>
</comment>
<dbReference type="InterPro" id="IPR001036">
    <property type="entry name" value="Acrflvin-R"/>
</dbReference>
<dbReference type="NCBIfam" id="TIGR00914">
    <property type="entry name" value="2A0601"/>
    <property type="match status" value="1"/>
</dbReference>
<dbReference type="OrthoDB" id="9758757at2"/>
<dbReference type="Proteomes" id="UP000031197">
    <property type="component" value="Unassembled WGS sequence"/>
</dbReference>
<keyword evidence="10" id="KW-1185">Reference proteome</keyword>
<feature type="transmembrane region" description="Helical" evidence="8">
    <location>
        <begin position="917"/>
        <end position="937"/>
    </location>
</feature>
<evidence type="ECO:0000256" key="4">
    <source>
        <dbReference type="ARBA" id="ARBA00022475"/>
    </source>
</evidence>
<evidence type="ECO:0000256" key="2">
    <source>
        <dbReference type="ARBA" id="ARBA00010942"/>
    </source>
</evidence>
<dbReference type="PANTHER" id="PTHR32063">
    <property type="match status" value="1"/>
</dbReference>
<feature type="transmembrane region" description="Helical" evidence="8">
    <location>
        <begin position="885"/>
        <end position="905"/>
    </location>
</feature>
<keyword evidence="5 8" id="KW-0812">Transmembrane</keyword>
<comment type="caution">
    <text evidence="9">The sequence shown here is derived from an EMBL/GenBank/DDBJ whole genome shotgun (WGS) entry which is preliminary data.</text>
</comment>
<dbReference type="SUPFAM" id="SSF82714">
    <property type="entry name" value="Multidrug efflux transporter AcrB TolC docking domain, DN and DC subdomains"/>
    <property type="match status" value="2"/>
</dbReference>
<proteinExistence type="inferred from homology"/>
<evidence type="ECO:0000313" key="10">
    <source>
        <dbReference type="Proteomes" id="UP000031197"/>
    </source>
</evidence>
<keyword evidence="7 8" id="KW-0472">Membrane</keyword>
<keyword evidence="6 8" id="KW-1133">Transmembrane helix</keyword>
<dbReference type="GO" id="GO:0042910">
    <property type="term" value="F:xenobiotic transmembrane transporter activity"/>
    <property type="evidence" value="ECO:0007669"/>
    <property type="project" value="TreeGrafter"/>
</dbReference>
<keyword evidence="4" id="KW-1003">Cell membrane</keyword>
<comment type="similarity">
    <text evidence="2">Belongs to the resistance-nodulation-cell division (RND) (TC 2.A.6) family.</text>
</comment>
<keyword evidence="9" id="KW-0575">Peroxidase</keyword>
<evidence type="ECO:0000256" key="8">
    <source>
        <dbReference type="SAM" id="Phobius"/>
    </source>
</evidence>
<feature type="transmembrane region" description="Helical" evidence="8">
    <location>
        <begin position="14"/>
        <end position="32"/>
    </location>
</feature>
<name>A0A0B3XLK4_9ALTE</name>
<dbReference type="SUPFAM" id="SSF82693">
    <property type="entry name" value="Multidrug efflux transporter AcrB pore domain, PN1, PN2, PC1 and PC2 subdomains"/>
    <property type="match status" value="3"/>
</dbReference>
<dbReference type="RefSeq" id="WP_039222436.1">
    <property type="nucleotide sequence ID" value="NZ_JWLW01000056.1"/>
</dbReference>
<feature type="transmembrane region" description="Helical" evidence="8">
    <location>
        <begin position="330"/>
        <end position="353"/>
    </location>
</feature>
<feature type="transmembrane region" description="Helical" evidence="8">
    <location>
        <begin position="513"/>
        <end position="539"/>
    </location>
</feature>
<dbReference type="InterPro" id="IPR004763">
    <property type="entry name" value="CusA-like"/>
</dbReference>
<dbReference type="GO" id="GO:0004601">
    <property type="term" value="F:peroxidase activity"/>
    <property type="evidence" value="ECO:0007669"/>
    <property type="project" value="UniProtKB-KW"/>
</dbReference>
<evidence type="ECO:0000256" key="1">
    <source>
        <dbReference type="ARBA" id="ARBA00004651"/>
    </source>
</evidence>
<dbReference type="InterPro" id="IPR027463">
    <property type="entry name" value="AcrB_DN_DC_subdom"/>
</dbReference>
<evidence type="ECO:0000256" key="3">
    <source>
        <dbReference type="ARBA" id="ARBA00022448"/>
    </source>
</evidence>
<feature type="transmembrane region" description="Helical" evidence="8">
    <location>
        <begin position="990"/>
        <end position="1009"/>
    </location>
</feature>
<feature type="transmembrane region" description="Helical" evidence="8">
    <location>
        <begin position="958"/>
        <end position="978"/>
    </location>
</feature>
<feature type="transmembrane region" description="Helical" evidence="8">
    <location>
        <begin position="389"/>
        <end position="412"/>
    </location>
</feature>
<dbReference type="Gene3D" id="1.20.1640.10">
    <property type="entry name" value="Multidrug efflux transporter AcrB transmembrane domain"/>
    <property type="match status" value="2"/>
</dbReference>
<evidence type="ECO:0000256" key="6">
    <source>
        <dbReference type="ARBA" id="ARBA00022989"/>
    </source>
</evidence>
<dbReference type="PANTHER" id="PTHR32063:SF68">
    <property type="entry name" value="PROBALE CATION EFFLUX SYSTEM PROTEIN"/>
    <property type="match status" value="1"/>
</dbReference>
<feature type="transmembrane region" description="Helical" evidence="8">
    <location>
        <begin position="861"/>
        <end position="880"/>
    </location>
</feature>
<feature type="transmembrane region" description="Helical" evidence="8">
    <location>
        <begin position="360"/>
        <end position="383"/>
    </location>
</feature>
<dbReference type="SUPFAM" id="SSF82866">
    <property type="entry name" value="Multidrug efflux transporter AcrB transmembrane domain"/>
    <property type="match status" value="2"/>
</dbReference>
<feature type="transmembrane region" description="Helical" evidence="8">
    <location>
        <begin position="469"/>
        <end position="492"/>
    </location>
</feature>
<dbReference type="Pfam" id="PF00873">
    <property type="entry name" value="ACR_tran"/>
    <property type="match status" value="1"/>
</dbReference>
<organism evidence="9 10">
    <name type="scientific">Alteromonas marina</name>
    <dbReference type="NCBI Taxonomy" id="203795"/>
    <lineage>
        <taxon>Bacteria</taxon>
        <taxon>Pseudomonadati</taxon>
        <taxon>Pseudomonadota</taxon>
        <taxon>Gammaproteobacteria</taxon>
        <taxon>Alteromonadales</taxon>
        <taxon>Alteromonadaceae</taxon>
        <taxon>Alteromonas/Salinimonas group</taxon>
        <taxon>Alteromonas</taxon>
    </lineage>
</organism>
<dbReference type="Gene3D" id="3.30.70.1320">
    <property type="entry name" value="Multidrug efflux transporter AcrB pore domain like"/>
    <property type="match status" value="1"/>
</dbReference>
<dbReference type="PRINTS" id="PR00702">
    <property type="entry name" value="ACRIFLAVINRP"/>
</dbReference>
<dbReference type="AlphaFoldDB" id="A0A0B3XLK4"/>
<reference evidence="9 10" key="1">
    <citation type="submission" date="2014-12" db="EMBL/GenBank/DDBJ databases">
        <title>Genome sequencing of Alteromonas marina AD001.</title>
        <authorList>
            <person name="Adrian T.G.S."/>
            <person name="Chan K.G."/>
        </authorList>
    </citation>
    <scope>NUCLEOTIDE SEQUENCE [LARGE SCALE GENOMIC DNA]</scope>
    <source>
        <strain evidence="9 10">AD001</strain>
    </source>
</reference>
<accession>A0A0B3XLK4</accession>
<keyword evidence="3" id="KW-0813">Transport</keyword>
<sequence length="1022" mass="109444">MIARIIQFSLVQRLFVLSAFIGLTVFGINAWLNLPVDAFPDISPTQVKVIMKANGMTAEEVEAQITQPIETELLGIPHQTILRSTTKYAITSITLDFEQGTDIYWARQQVSARLASVANLLPAIAEGGLAPMSTPLSEMFMFTIENPSLSLQERKHILDWQIRPVLRTVAGVADVNVLGGFTRTFQFAPDLSRLVAYGFSLNQLEAALAEANMNGSVGRVRAGADSLVIRTQSRATSLEELAELVVGNVGGQPVRLSDLGTLSLGSLTRYGGVTRNGEETTQALIVALKDSNTASVVEGVMEKLNALKATLPEGTELNVFYNRKTLIDTAVGTLTNALTQAVLIVIVVLAVFLGNVRASFVVALVIPIVVLLTFLAMSMTGITANLMSLGGLVIAIGMLVDASVVVVENTLSQLGANKPLPRLHLVYRATREVAVPVIAGTVIVIVVFMPLLTLTGLEGKLFSPVATTIVYAMIASLVTAFTLIPVVASFLLSSKDGGVPGYLQSLQLAYRRSLTFVLNHAKLTGVVALSLLVLSGLLFSIAGKTFMPVMDEGDIIVQFEKSPTISLSSSLEIDKQIERMLLASFPEIEQVVARTGSDELGLDPMSLNETDVFMQLAPSDTWRFSNKQALEAAIRESLQAYPGINVGFTQPIQMRVSEMLTGTTGMVAIKIFGADMQTLSDIANNVANVVRKQEGAVDTNATLIEGGDFLSIIPKPGVAMAFGMTNAALSRYLKMQVTGIQVGEVIKGRVRTPIYFGELEQGQAAILSPDVLNSMMVLMPSGQELMLSDIANITRTQGPAVIEREKAMRFAVVTTNVEDRDLVGFVEATQKAVRSSVSLPSGYAIEYGGEFENQIRATNNLLTVIPLVIAVIVLILFTIFGSLKLAALIMANVPFAVMGGVYALFITGEYISVPASVGFIALLGVAVLNGVVMVSHYESLKRQSLSLSERVASGAVSRLRPILMTATTAMFGLLPLAFASGPGAEIQKPLAIVVIGGLISSTLITLYLLPIGYHYLERRQNG</sequence>
<dbReference type="GO" id="GO:0008324">
    <property type="term" value="F:monoatomic cation transmembrane transporter activity"/>
    <property type="evidence" value="ECO:0007669"/>
    <property type="project" value="InterPro"/>
</dbReference>
<keyword evidence="9" id="KW-0560">Oxidoreductase</keyword>
<dbReference type="GO" id="GO:0005886">
    <property type="term" value="C:plasma membrane"/>
    <property type="evidence" value="ECO:0007669"/>
    <property type="project" value="UniProtKB-SubCell"/>
</dbReference>
<dbReference type="Gene3D" id="3.30.70.1440">
    <property type="entry name" value="Multidrug efflux transporter AcrB pore domain"/>
    <property type="match status" value="1"/>
</dbReference>
<evidence type="ECO:0000256" key="7">
    <source>
        <dbReference type="ARBA" id="ARBA00023136"/>
    </source>
</evidence>
<dbReference type="Gene3D" id="3.30.70.1430">
    <property type="entry name" value="Multidrug efflux transporter AcrB pore domain"/>
    <property type="match status" value="2"/>
</dbReference>
<evidence type="ECO:0000313" key="9">
    <source>
        <dbReference type="EMBL" id="KHT46332.1"/>
    </source>
</evidence>
<evidence type="ECO:0000256" key="5">
    <source>
        <dbReference type="ARBA" id="ARBA00022692"/>
    </source>
</evidence>
<gene>
    <name evidence="9" type="ORF">RJ41_14785</name>
</gene>
<dbReference type="Gene3D" id="3.30.2090.10">
    <property type="entry name" value="Multidrug efflux transporter AcrB TolC docking domain, DN and DC subdomains"/>
    <property type="match status" value="2"/>
</dbReference>
<protein>
    <submittedName>
        <fullName evidence="9">Cytochrome C peroxidase</fullName>
    </submittedName>
</protein>
<feature type="transmembrane region" description="Helical" evidence="8">
    <location>
        <begin position="433"/>
        <end position="457"/>
    </location>
</feature>